<dbReference type="PROSITE" id="PS01081">
    <property type="entry name" value="HTH_TETR_1"/>
    <property type="match status" value="1"/>
</dbReference>
<sequence>MYDQILDVSEKLFMTQGYKETSTRQITEQLNISQPALYYHFKNKEEIYYNVMLRLSEQVERHLREISVREDLDLESKIGRMALFLQRKHPVNLMLMLRDIRQMLSEETAYKIFLLWKKSYKQPFIEVLEQDPFVSREDAELDWIVGQLFVVISTYLETSDKEDELLRSIHLFLYGLLDTRA</sequence>
<evidence type="ECO:0000256" key="1">
    <source>
        <dbReference type="ARBA" id="ARBA00023125"/>
    </source>
</evidence>
<feature type="DNA-binding region" description="H-T-H motif" evidence="2">
    <location>
        <begin position="22"/>
        <end position="41"/>
    </location>
</feature>
<dbReference type="PANTHER" id="PTHR43479">
    <property type="entry name" value="ACREF/ENVCD OPERON REPRESSOR-RELATED"/>
    <property type="match status" value="1"/>
</dbReference>
<evidence type="ECO:0000313" key="5">
    <source>
        <dbReference type="Proteomes" id="UP000622610"/>
    </source>
</evidence>
<evidence type="ECO:0000256" key="2">
    <source>
        <dbReference type="PROSITE-ProRule" id="PRU00335"/>
    </source>
</evidence>
<gene>
    <name evidence="4" type="ORF">GCM10011482_23700</name>
</gene>
<dbReference type="RefSeq" id="WP_188368536.1">
    <property type="nucleotide sequence ID" value="NZ_BMDT01000015.1"/>
</dbReference>
<dbReference type="InterPro" id="IPR009057">
    <property type="entry name" value="Homeodomain-like_sf"/>
</dbReference>
<comment type="caution">
    <text evidence="4">The sequence shown here is derived from an EMBL/GenBank/DDBJ whole genome shotgun (WGS) entry which is preliminary data.</text>
</comment>
<reference evidence="4" key="1">
    <citation type="journal article" date="2014" name="Int. J. Syst. Evol. Microbiol.">
        <title>Complete genome sequence of Corynebacterium casei LMG S-19264T (=DSM 44701T), isolated from a smear-ripened cheese.</title>
        <authorList>
            <consortium name="US DOE Joint Genome Institute (JGI-PGF)"/>
            <person name="Walter F."/>
            <person name="Albersmeier A."/>
            <person name="Kalinowski J."/>
            <person name="Ruckert C."/>
        </authorList>
    </citation>
    <scope>NUCLEOTIDE SEQUENCE</scope>
    <source>
        <strain evidence="4">CCM 8433</strain>
    </source>
</reference>
<dbReference type="Pfam" id="PF00440">
    <property type="entry name" value="TetR_N"/>
    <property type="match status" value="1"/>
</dbReference>
<evidence type="ECO:0000259" key="3">
    <source>
        <dbReference type="PROSITE" id="PS50977"/>
    </source>
</evidence>
<name>A0A917JJ96_9ENTE</name>
<dbReference type="AlphaFoldDB" id="A0A917JJ96"/>
<dbReference type="PANTHER" id="PTHR43479:SF11">
    <property type="entry name" value="ACREF_ENVCD OPERON REPRESSOR-RELATED"/>
    <property type="match status" value="1"/>
</dbReference>
<evidence type="ECO:0000313" key="4">
    <source>
        <dbReference type="EMBL" id="GGI66716.1"/>
    </source>
</evidence>
<dbReference type="Gene3D" id="1.10.357.10">
    <property type="entry name" value="Tetracycline Repressor, domain 2"/>
    <property type="match status" value="1"/>
</dbReference>
<feature type="domain" description="HTH tetR-type" evidence="3">
    <location>
        <begin position="1"/>
        <end position="59"/>
    </location>
</feature>
<accession>A0A917JJ96</accession>
<reference evidence="4" key="2">
    <citation type="submission" date="2020-09" db="EMBL/GenBank/DDBJ databases">
        <authorList>
            <person name="Sun Q."/>
            <person name="Sedlacek I."/>
        </authorList>
    </citation>
    <scope>NUCLEOTIDE SEQUENCE</scope>
    <source>
        <strain evidence="4">CCM 8433</strain>
    </source>
</reference>
<dbReference type="SUPFAM" id="SSF46689">
    <property type="entry name" value="Homeodomain-like"/>
    <property type="match status" value="1"/>
</dbReference>
<dbReference type="GO" id="GO:0003677">
    <property type="term" value="F:DNA binding"/>
    <property type="evidence" value="ECO:0007669"/>
    <property type="project" value="UniProtKB-UniRule"/>
</dbReference>
<dbReference type="InterPro" id="IPR023772">
    <property type="entry name" value="DNA-bd_HTH_TetR-type_CS"/>
</dbReference>
<organism evidence="4 5">
    <name type="scientific">Enterococcus alcedinis</name>
    <dbReference type="NCBI Taxonomy" id="1274384"/>
    <lineage>
        <taxon>Bacteria</taxon>
        <taxon>Bacillati</taxon>
        <taxon>Bacillota</taxon>
        <taxon>Bacilli</taxon>
        <taxon>Lactobacillales</taxon>
        <taxon>Enterococcaceae</taxon>
        <taxon>Enterococcus</taxon>
    </lineage>
</organism>
<protein>
    <submittedName>
        <fullName evidence="4">TetR family transcriptional regulator</fullName>
    </submittedName>
</protein>
<dbReference type="PROSITE" id="PS50977">
    <property type="entry name" value="HTH_TETR_2"/>
    <property type="match status" value="1"/>
</dbReference>
<dbReference type="EMBL" id="BMDT01000015">
    <property type="protein sequence ID" value="GGI66716.1"/>
    <property type="molecule type" value="Genomic_DNA"/>
</dbReference>
<keyword evidence="1 2" id="KW-0238">DNA-binding</keyword>
<dbReference type="PRINTS" id="PR00455">
    <property type="entry name" value="HTHTETR"/>
</dbReference>
<keyword evidence="5" id="KW-1185">Reference proteome</keyword>
<dbReference type="InterPro" id="IPR001647">
    <property type="entry name" value="HTH_TetR"/>
</dbReference>
<dbReference type="InterPro" id="IPR050624">
    <property type="entry name" value="HTH-type_Tx_Regulator"/>
</dbReference>
<dbReference type="Proteomes" id="UP000622610">
    <property type="component" value="Unassembled WGS sequence"/>
</dbReference>
<proteinExistence type="predicted"/>